<dbReference type="InterPro" id="IPR039724">
    <property type="entry name" value="WDR91"/>
</dbReference>
<dbReference type="GO" id="GO:0141039">
    <property type="term" value="F:phosphatidylinositol 3-kinase inhibitor activity"/>
    <property type="evidence" value="ECO:0007669"/>
    <property type="project" value="InterPro"/>
</dbReference>
<dbReference type="PANTHER" id="PTHR13083:SF3">
    <property type="entry name" value="WD REPEAT-CONTAINING PROTEIN 91"/>
    <property type="match status" value="1"/>
</dbReference>
<dbReference type="RefSeq" id="XP_008485048.2">
    <property type="nucleotide sequence ID" value="XM_008486826.3"/>
</dbReference>
<dbReference type="PaxDb" id="121845-A0A1S3DMY0"/>
<dbReference type="GO" id="GO:0031902">
    <property type="term" value="C:late endosome membrane"/>
    <property type="evidence" value="ECO:0007669"/>
    <property type="project" value="TreeGrafter"/>
</dbReference>
<dbReference type="PROSITE" id="PS50896">
    <property type="entry name" value="LISH"/>
    <property type="match status" value="1"/>
</dbReference>
<name>A0A1S3DMY0_DIACI</name>
<proteinExistence type="predicted"/>
<protein>
    <submittedName>
        <fullName evidence="2">WD repeat-containing protein 91-like</fullName>
    </submittedName>
</protein>
<evidence type="ECO:0000313" key="1">
    <source>
        <dbReference type="Proteomes" id="UP000079169"/>
    </source>
</evidence>
<dbReference type="GO" id="GO:0031901">
    <property type="term" value="C:early endosome membrane"/>
    <property type="evidence" value="ECO:0007669"/>
    <property type="project" value="TreeGrafter"/>
</dbReference>
<dbReference type="Proteomes" id="UP000079169">
    <property type="component" value="Unplaced"/>
</dbReference>
<dbReference type="AlphaFoldDB" id="A0A1S3DMY0"/>
<organism evidence="1 2">
    <name type="scientific">Diaphorina citri</name>
    <name type="common">Asian citrus psyllid</name>
    <dbReference type="NCBI Taxonomy" id="121845"/>
    <lineage>
        <taxon>Eukaryota</taxon>
        <taxon>Metazoa</taxon>
        <taxon>Ecdysozoa</taxon>
        <taxon>Arthropoda</taxon>
        <taxon>Hexapoda</taxon>
        <taxon>Insecta</taxon>
        <taxon>Pterygota</taxon>
        <taxon>Neoptera</taxon>
        <taxon>Paraneoptera</taxon>
        <taxon>Hemiptera</taxon>
        <taxon>Sternorrhyncha</taxon>
        <taxon>Psylloidea</taxon>
        <taxon>Psyllidae</taxon>
        <taxon>Diaphorininae</taxon>
        <taxon>Diaphorina</taxon>
    </lineage>
</organism>
<gene>
    <name evidence="2" type="primary">LOC103521718</name>
</gene>
<dbReference type="GO" id="GO:0051898">
    <property type="term" value="P:negative regulation of phosphatidylinositol 3-kinase/protein kinase B signal transduction"/>
    <property type="evidence" value="ECO:0007669"/>
    <property type="project" value="InterPro"/>
</dbReference>
<dbReference type="InterPro" id="IPR006594">
    <property type="entry name" value="LisH"/>
</dbReference>
<dbReference type="GeneID" id="103521718"/>
<keyword evidence="1" id="KW-1185">Reference proteome</keyword>
<evidence type="ECO:0000313" key="2">
    <source>
        <dbReference type="RefSeq" id="XP_008485048.2"/>
    </source>
</evidence>
<dbReference type="STRING" id="121845.A0A1S3DMY0"/>
<accession>A0A1S3DMY0</accession>
<dbReference type="GO" id="GO:0045022">
    <property type="term" value="P:early endosome to late endosome transport"/>
    <property type="evidence" value="ECO:0007669"/>
    <property type="project" value="InterPro"/>
</dbReference>
<dbReference type="PANTHER" id="PTHR13083">
    <property type="entry name" value="WD REPEAT-CONTAINING PROTEIN 91"/>
    <property type="match status" value="1"/>
</dbReference>
<dbReference type="KEGG" id="dci:103521718"/>
<sequence length="209" mass="24620">MTHIQYIDELIREYLLFRGFAGTLKMFDIELKQDKEKGFRVDRIVDQFLQLIYAHDLTAVREFWSHLHTRMFSKLEKEFTSSLKKLENGVLKLFLVNAICNNKSDKVTESAKFGVSLPFKNGFTCVFLTQNYVVHTLLLAISDCTYPNMTKNWLKFELKIEMIPFIKNPEENTFSLYFSRQWQDTLLISLHNFLACVYQVIMGLTFLTI</sequence>
<reference evidence="2" key="1">
    <citation type="submission" date="2025-08" db="UniProtKB">
        <authorList>
            <consortium name="RefSeq"/>
        </authorList>
    </citation>
    <scope>IDENTIFICATION</scope>
</reference>